<accession>A0A0M4M7W2</accession>
<gene>
    <name evidence="7" type="ORF">AMC99_01345</name>
</gene>
<dbReference type="OrthoDB" id="9774900at2"/>
<evidence type="ECO:0000256" key="5">
    <source>
        <dbReference type="SAM" id="MobiDB-lite"/>
    </source>
</evidence>
<dbReference type="STRING" id="361183.AMC99_01345"/>
<feature type="transmembrane region" description="Helical" evidence="6">
    <location>
        <begin position="27"/>
        <end position="45"/>
    </location>
</feature>
<evidence type="ECO:0000313" key="7">
    <source>
        <dbReference type="EMBL" id="ALE16639.1"/>
    </source>
</evidence>
<evidence type="ECO:0000256" key="6">
    <source>
        <dbReference type="SAM" id="Phobius"/>
    </source>
</evidence>
<feature type="region of interest" description="Disordered" evidence="5">
    <location>
        <begin position="1"/>
        <end position="20"/>
    </location>
</feature>
<keyword evidence="7" id="KW-0482">Metalloprotease</keyword>
<dbReference type="GO" id="GO:0008237">
    <property type="term" value="F:metallopeptidase activity"/>
    <property type="evidence" value="ECO:0007669"/>
    <property type="project" value="UniProtKB-KW"/>
</dbReference>
<dbReference type="Proteomes" id="UP000057938">
    <property type="component" value="Chromosome"/>
</dbReference>
<dbReference type="EMBL" id="CP012669">
    <property type="protein sequence ID" value="ALE16639.1"/>
    <property type="molecule type" value="Genomic_DNA"/>
</dbReference>
<keyword evidence="7" id="KW-0378">Hydrolase</keyword>
<dbReference type="Pfam" id="PF04228">
    <property type="entry name" value="Zn_peptidase"/>
    <property type="match status" value="1"/>
</dbReference>
<dbReference type="GO" id="GO:0006508">
    <property type="term" value="P:proteolysis"/>
    <property type="evidence" value="ECO:0007669"/>
    <property type="project" value="UniProtKB-KW"/>
</dbReference>
<keyword evidence="3 6" id="KW-1133">Transmembrane helix</keyword>
<dbReference type="InterPro" id="IPR007343">
    <property type="entry name" value="Uncharacterised_pept_Zn_put"/>
</dbReference>
<reference evidence="7 8" key="1">
    <citation type="submission" date="2015-09" db="EMBL/GenBank/DDBJ databases">
        <title>Complete genome sequence of a benzo[a]pyrene-degrading bacterium Altererythrobacter epoxidivorans CGMCC 1.7731T.</title>
        <authorList>
            <person name="Li Z."/>
            <person name="Cheng H."/>
            <person name="Huo Y."/>
            <person name="Xu X."/>
        </authorList>
    </citation>
    <scope>NUCLEOTIDE SEQUENCE [LARGE SCALE GENOMIC DNA]</scope>
    <source>
        <strain evidence="7 8">CGMCC 1.7731</strain>
    </source>
</reference>
<dbReference type="AlphaFoldDB" id="A0A0M4M7W2"/>
<evidence type="ECO:0000256" key="3">
    <source>
        <dbReference type="ARBA" id="ARBA00022989"/>
    </source>
</evidence>
<sequence>MRLNPFNTDNIRVRSSGGGGGFPGGRGGGIGCGTIVIALIAYFVFGADPMQTIGAIEGAQQQAPTSQQSNMSEQEICTSGPYATEACNALQSLNQTWAPEFQRAGIAFSDPYLDLYRNGRVTTQGCGSATSAAGPFYCPADQSIYIDTSFYDQLAKMAGGGGDFARYYVMAHEYGHHIQNLTGLASQVRSAQQQNPRSANDLQVRMELQADCYAGVWAGKNRNLIEPGDMEEGMKAASAIGDDTLQRNAGQRVNPEGFTHGTSRQRMEALRLGMESADDAQCDRYFDMG</sequence>
<dbReference type="KEGG" id="aep:AMC99_01345"/>
<dbReference type="PATRIC" id="fig|361183.4.peg.1315"/>
<proteinExistence type="predicted"/>
<keyword evidence="2 6" id="KW-0812">Transmembrane</keyword>
<keyword evidence="7" id="KW-0645">Protease</keyword>
<dbReference type="PANTHER" id="PTHR30168">
    <property type="entry name" value="PUTATIVE MEMBRANE PROTEIN YPFJ"/>
    <property type="match status" value="1"/>
</dbReference>
<keyword evidence="8" id="KW-1185">Reference proteome</keyword>
<comment type="subcellular location">
    <subcellularLocation>
        <location evidence="1">Membrane</location>
        <topology evidence="1">Single-pass membrane protein</topology>
    </subcellularLocation>
</comment>
<evidence type="ECO:0000256" key="4">
    <source>
        <dbReference type="ARBA" id="ARBA00023136"/>
    </source>
</evidence>
<protein>
    <submittedName>
        <fullName evidence="7">YpfJ protein, zinc metalloprotease superfamily</fullName>
    </submittedName>
</protein>
<dbReference type="PANTHER" id="PTHR30168:SF0">
    <property type="entry name" value="INNER MEMBRANE PROTEIN"/>
    <property type="match status" value="1"/>
</dbReference>
<organism evidence="7 8">
    <name type="scientific">Altererythrobacter epoxidivorans</name>
    <dbReference type="NCBI Taxonomy" id="361183"/>
    <lineage>
        <taxon>Bacteria</taxon>
        <taxon>Pseudomonadati</taxon>
        <taxon>Pseudomonadota</taxon>
        <taxon>Alphaproteobacteria</taxon>
        <taxon>Sphingomonadales</taxon>
        <taxon>Erythrobacteraceae</taxon>
        <taxon>Altererythrobacter</taxon>
    </lineage>
</organism>
<evidence type="ECO:0000313" key="8">
    <source>
        <dbReference type="Proteomes" id="UP000057938"/>
    </source>
</evidence>
<dbReference type="GO" id="GO:0016020">
    <property type="term" value="C:membrane"/>
    <property type="evidence" value="ECO:0007669"/>
    <property type="project" value="UniProtKB-SubCell"/>
</dbReference>
<name>A0A0M4M7W2_9SPHN</name>
<dbReference type="RefSeq" id="WP_061924410.1">
    <property type="nucleotide sequence ID" value="NZ_CP012669.1"/>
</dbReference>
<evidence type="ECO:0000256" key="2">
    <source>
        <dbReference type="ARBA" id="ARBA00022692"/>
    </source>
</evidence>
<evidence type="ECO:0000256" key="1">
    <source>
        <dbReference type="ARBA" id="ARBA00004167"/>
    </source>
</evidence>
<feature type="compositionally biased region" description="Polar residues" evidence="5">
    <location>
        <begin position="1"/>
        <end position="10"/>
    </location>
</feature>
<keyword evidence="4 6" id="KW-0472">Membrane</keyword>